<evidence type="ECO:0000256" key="1">
    <source>
        <dbReference type="SAM" id="MobiDB-lite"/>
    </source>
</evidence>
<evidence type="ECO:0000313" key="2">
    <source>
        <dbReference type="EMBL" id="TKR80195.1"/>
    </source>
</evidence>
<dbReference type="Proteomes" id="UP000298663">
    <property type="component" value="Unassembled WGS sequence"/>
</dbReference>
<comment type="caution">
    <text evidence="2">The sequence shown here is derived from an EMBL/GenBank/DDBJ whole genome shotgun (WGS) entry which is preliminary data.</text>
</comment>
<dbReference type="AlphaFoldDB" id="A0A4V6A2Q5"/>
<dbReference type="EMBL" id="AZBU02000004">
    <property type="protein sequence ID" value="TKR80195.1"/>
    <property type="molecule type" value="Genomic_DNA"/>
</dbReference>
<keyword evidence="3" id="KW-1185">Reference proteome</keyword>
<protein>
    <submittedName>
        <fullName evidence="2">Uncharacterized protein</fullName>
    </submittedName>
</protein>
<accession>A0A4V6A2Q5</accession>
<feature type="region of interest" description="Disordered" evidence="1">
    <location>
        <begin position="22"/>
        <end position="71"/>
    </location>
</feature>
<sequence>MGLRFEGSKTWLLTVSRKKFEHQLDNTKTVGESGRRPKNRNSPNSFSFKHTKRPEQRGSGSDGILLSNKRY</sequence>
<proteinExistence type="predicted"/>
<reference evidence="2 3" key="2">
    <citation type="journal article" date="2019" name="G3 (Bethesda)">
        <title>Hybrid Assembly of the Genome of the Entomopathogenic Nematode Steinernema carpocapsae Identifies the X-Chromosome.</title>
        <authorList>
            <person name="Serra L."/>
            <person name="Macchietto M."/>
            <person name="Macias-Munoz A."/>
            <person name="McGill C.J."/>
            <person name="Rodriguez I.M."/>
            <person name="Rodriguez B."/>
            <person name="Murad R."/>
            <person name="Mortazavi A."/>
        </authorList>
    </citation>
    <scope>NUCLEOTIDE SEQUENCE [LARGE SCALE GENOMIC DNA]</scope>
    <source>
        <strain evidence="2 3">ALL</strain>
    </source>
</reference>
<evidence type="ECO:0000313" key="3">
    <source>
        <dbReference type="Proteomes" id="UP000298663"/>
    </source>
</evidence>
<organism evidence="2 3">
    <name type="scientific">Steinernema carpocapsae</name>
    <name type="common">Entomopathogenic nematode</name>
    <dbReference type="NCBI Taxonomy" id="34508"/>
    <lineage>
        <taxon>Eukaryota</taxon>
        <taxon>Metazoa</taxon>
        <taxon>Ecdysozoa</taxon>
        <taxon>Nematoda</taxon>
        <taxon>Chromadorea</taxon>
        <taxon>Rhabditida</taxon>
        <taxon>Tylenchina</taxon>
        <taxon>Panagrolaimomorpha</taxon>
        <taxon>Strongyloidoidea</taxon>
        <taxon>Steinernematidae</taxon>
        <taxon>Steinernema</taxon>
    </lineage>
</organism>
<name>A0A4V6A2Q5_STECR</name>
<reference evidence="2 3" key="1">
    <citation type="journal article" date="2015" name="Genome Biol.">
        <title>Comparative genomics of Steinernema reveals deeply conserved gene regulatory networks.</title>
        <authorList>
            <person name="Dillman A.R."/>
            <person name="Macchietto M."/>
            <person name="Porter C.F."/>
            <person name="Rogers A."/>
            <person name="Williams B."/>
            <person name="Antoshechkin I."/>
            <person name="Lee M.M."/>
            <person name="Goodwin Z."/>
            <person name="Lu X."/>
            <person name="Lewis E.E."/>
            <person name="Goodrich-Blair H."/>
            <person name="Stock S.P."/>
            <person name="Adams B.J."/>
            <person name="Sternberg P.W."/>
            <person name="Mortazavi A."/>
        </authorList>
    </citation>
    <scope>NUCLEOTIDE SEQUENCE [LARGE SCALE GENOMIC DNA]</scope>
    <source>
        <strain evidence="2 3">ALL</strain>
    </source>
</reference>
<gene>
    <name evidence="2" type="ORF">L596_014307</name>
</gene>